<evidence type="ECO:0000313" key="2">
    <source>
        <dbReference type="EMBL" id="KAJ7204684.1"/>
    </source>
</evidence>
<dbReference type="Pfam" id="PF09995">
    <property type="entry name" value="MPAB_Lcp_cat"/>
    <property type="match status" value="1"/>
</dbReference>
<dbReference type="AlphaFoldDB" id="A0AAD6Y9Z0"/>
<name>A0AAD6Y9Z0_9AGAR</name>
<dbReference type="PANTHER" id="PTHR36124">
    <property type="match status" value="1"/>
</dbReference>
<organism evidence="2 3">
    <name type="scientific">Mycena pura</name>
    <dbReference type="NCBI Taxonomy" id="153505"/>
    <lineage>
        <taxon>Eukaryota</taxon>
        <taxon>Fungi</taxon>
        <taxon>Dikarya</taxon>
        <taxon>Basidiomycota</taxon>
        <taxon>Agaricomycotina</taxon>
        <taxon>Agaricomycetes</taxon>
        <taxon>Agaricomycetidae</taxon>
        <taxon>Agaricales</taxon>
        <taxon>Marasmiineae</taxon>
        <taxon>Mycenaceae</taxon>
        <taxon>Mycena</taxon>
    </lineage>
</organism>
<proteinExistence type="predicted"/>
<reference evidence="2" key="1">
    <citation type="submission" date="2023-03" db="EMBL/GenBank/DDBJ databases">
        <title>Massive genome expansion in bonnet fungi (Mycena s.s.) driven by repeated elements and novel gene families across ecological guilds.</title>
        <authorList>
            <consortium name="Lawrence Berkeley National Laboratory"/>
            <person name="Harder C.B."/>
            <person name="Miyauchi S."/>
            <person name="Viragh M."/>
            <person name="Kuo A."/>
            <person name="Thoen E."/>
            <person name="Andreopoulos B."/>
            <person name="Lu D."/>
            <person name="Skrede I."/>
            <person name="Drula E."/>
            <person name="Henrissat B."/>
            <person name="Morin E."/>
            <person name="Kohler A."/>
            <person name="Barry K."/>
            <person name="LaButti K."/>
            <person name="Morin E."/>
            <person name="Salamov A."/>
            <person name="Lipzen A."/>
            <person name="Mereny Z."/>
            <person name="Hegedus B."/>
            <person name="Baldrian P."/>
            <person name="Stursova M."/>
            <person name="Weitz H."/>
            <person name="Taylor A."/>
            <person name="Grigoriev I.V."/>
            <person name="Nagy L.G."/>
            <person name="Martin F."/>
            <person name="Kauserud H."/>
        </authorList>
    </citation>
    <scope>NUCLEOTIDE SEQUENCE</scope>
    <source>
        <strain evidence="2">9144</strain>
    </source>
</reference>
<sequence>MWITLSVFIYFVAVRVLRFRRFNAARDRFQQLKRSSTAVTPSTAQEIVHVSFLYDMPFFGRLGAAAGLFRTYGIPSIAETLLRTGELTKESTATKRVTDTAILISSFIACPLADPQDPSRPIPTDPRGSLAIARMNWIHNHYKISNDDLLYTMSVFIFQPAQFMERCDWRPLSQEELECLFILWKEIGKRMGIQDIPLTVEDLREWSQNYEIQHMVPSEASRQLAQIAMDSIRRRVPNIPGLRRLVSSLFICLMDERLRNAMMLPAQPALAHWTVNFFCSTRAMIIRHWCLPRRKPRAYVALKNPPSGIGPDGRMRLYTLVRQFHPWYYPVPLGFRSFCDRAMRAVGLSRSFYPGANFKASGYRIEELVRGSICGHARVFSEAEEMQGAPIEPPWTR</sequence>
<evidence type="ECO:0000259" key="1">
    <source>
        <dbReference type="Pfam" id="PF09995"/>
    </source>
</evidence>
<dbReference type="InterPro" id="IPR018713">
    <property type="entry name" value="MPAB/Lcp_cat_dom"/>
</dbReference>
<evidence type="ECO:0000313" key="3">
    <source>
        <dbReference type="Proteomes" id="UP001219525"/>
    </source>
</evidence>
<dbReference type="PANTHER" id="PTHR36124:SF1">
    <property type="entry name" value="ER-BOUND OXYGENASE MPAB_MPAB'_RUBBER OXYGENASE CATALYTIC DOMAIN-CONTAINING PROTEIN"/>
    <property type="match status" value="1"/>
</dbReference>
<dbReference type="InterPro" id="IPR046366">
    <property type="entry name" value="MPAB"/>
</dbReference>
<dbReference type="EMBL" id="JARJCW010000046">
    <property type="protein sequence ID" value="KAJ7204684.1"/>
    <property type="molecule type" value="Genomic_DNA"/>
</dbReference>
<protein>
    <recommendedName>
        <fullName evidence="1">ER-bound oxygenase mpaB/mpaB'/Rubber oxygenase catalytic domain-containing protein</fullName>
    </recommendedName>
</protein>
<comment type="caution">
    <text evidence="2">The sequence shown here is derived from an EMBL/GenBank/DDBJ whole genome shotgun (WGS) entry which is preliminary data.</text>
</comment>
<dbReference type="Proteomes" id="UP001219525">
    <property type="component" value="Unassembled WGS sequence"/>
</dbReference>
<dbReference type="GO" id="GO:0016491">
    <property type="term" value="F:oxidoreductase activity"/>
    <property type="evidence" value="ECO:0007669"/>
    <property type="project" value="InterPro"/>
</dbReference>
<accession>A0AAD6Y9Z0</accession>
<keyword evidence="3" id="KW-1185">Reference proteome</keyword>
<gene>
    <name evidence="2" type="ORF">GGX14DRAFT_368409</name>
</gene>
<feature type="domain" description="ER-bound oxygenase mpaB/mpaB'/Rubber oxygenase catalytic" evidence="1">
    <location>
        <begin position="143"/>
        <end position="271"/>
    </location>
</feature>